<gene>
    <name evidence="1" type="ORF">EPJ70_12655</name>
</gene>
<protein>
    <submittedName>
        <fullName evidence="1">Uncharacterized protein</fullName>
    </submittedName>
</protein>
<dbReference type="Proteomes" id="UP000324574">
    <property type="component" value="Unassembled WGS sequence"/>
</dbReference>
<accession>A0A5C8EY84</accession>
<sequence length="124" mass="15108">MDDEFILNNDNLINYSIRHDIFDNIEFIVLSIETDNGFFKYKIFRDTREPDLEIIETHLNEVFNGLRNLNINQLQIYYWDIRNYLFVRSYYNKGEMGKQYTAHKLPMDILDTLAISLRNFFKFF</sequence>
<name>A0A5C8EY84_9SPIR</name>
<evidence type="ECO:0000313" key="2">
    <source>
        <dbReference type="Proteomes" id="UP000324574"/>
    </source>
</evidence>
<comment type="caution">
    <text evidence="1">The sequence shown here is derived from an EMBL/GenBank/DDBJ whole genome shotgun (WGS) entry which is preliminary data.</text>
</comment>
<reference evidence="1 2" key="1">
    <citation type="journal article" date="1992" name="Lakartidningen">
        <title>[Penicillin V and not amoxicillin is the first choice preparation in acute otitis].</title>
        <authorList>
            <person name="Kamme C."/>
            <person name="Lundgren K."/>
            <person name="Prellner K."/>
        </authorList>
    </citation>
    <scope>NUCLEOTIDE SEQUENCE [LARGE SCALE GENOMIC DNA]</scope>
    <source>
        <strain evidence="1 2">PC3714II</strain>
    </source>
</reference>
<proteinExistence type="predicted"/>
<evidence type="ECO:0000313" key="1">
    <source>
        <dbReference type="EMBL" id="TXJ42786.1"/>
    </source>
</evidence>
<dbReference type="RefSeq" id="WP_147527714.1">
    <property type="nucleotide sequence ID" value="NZ_SAYG01000018.1"/>
</dbReference>
<organism evidence="1 2">
    <name type="scientific">Brachyspira aalborgi</name>
    <dbReference type="NCBI Taxonomy" id="29522"/>
    <lineage>
        <taxon>Bacteria</taxon>
        <taxon>Pseudomonadati</taxon>
        <taxon>Spirochaetota</taxon>
        <taxon>Spirochaetia</taxon>
        <taxon>Brachyspirales</taxon>
        <taxon>Brachyspiraceae</taxon>
        <taxon>Brachyspira</taxon>
    </lineage>
</organism>
<dbReference type="AlphaFoldDB" id="A0A5C8EY84"/>
<dbReference type="EMBL" id="SAYG01000018">
    <property type="protein sequence ID" value="TXJ42786.1"/>
    <property type="molecule type" value="Genomic_DNA"/>
</dbReference>